<comment type="caution">
    <text evidence="1">The sequence shown here is derived from an EMBL/GenBank/DDBJ whole genome shotgun (WGS) entry which is preliminary data.</text>
</comment>
<protein>
    <submittedName>
        <fullName evidence="1">UDP-2,4-diacetamido-2,4, 6-trideoxy-beta-L-altropyranose hydrolase</fullName>
        <ecNumber evidence="1">3.6.1.57</ecNumber>
    </submittedName>
</protein>
<dbReference type="PANTHER" id="PTHR21015:SF22">
    <property type="entry name" value="GLYCOSYLTRANSFERASE"/>
    <property type="match status" value="1"/>
</dbReference>
<dbReference type="GO" id="GO:0016787">
    <property type="term" value="F:hydrolase activity"/>
    <property type="evidence" value="ECO:0007669"/>
    <property type="project" value="UniProtKB-KW"/>
</dbReference>
<reference evidence="1 2" key="1">
    <citation type="submission" date="2022-06" db="EMBL/GenBank/DDBJ databases">
        <title>Acetobacer genomes from food samples.</title>
        <authorList>
            <person name="Sombolestani A."/>
        </authorList>
    </citation>
    <scope>NUCLEOTIDE SEQUENCE [LARGE SCALE GENOMIC DNA]</scope>
    <source>
        <strain evidence="1 2">R-83285</strain>
    </source>
</reference>
<dbReference type="PANTHER" id="PTHR21015">
    <property type="entry name" value="UDP-N-ACETYLGLUCOSAMINE--N-ACETYLMURAMYL-(PENTAPEPTIDE) PYROPHOSPHORYL-UNDECAPRENOL N-ACETYLGLUCOSAMINE TRANSFERASE 1"/>
    <property type="match status" value="1"/>
</dbReference>
<dbReference type="RefSeq" id="WP_165991394.1">
    <property type="nucleotide sequence ID" value="NZ_JAMYZY010000004.1"/>
</dbReference>
<dbReference type="SUPFAM" id="SSF53756">
    <property type="entry name" value="UDP-Glycosyltransferase/glycogen phosphorylase"/>
    <property type="match status" value="1"/>
</dbReference>
<gene>
    <name evidence="1" type="primary">pseG</name>
    <name evidence="1" type="ORF">NKW50_04505</name>
</gene>
<dbReference type="Proteomes" id="UP001523528">
    <property type="component" value="Unassembled WGS sequence"/>
</dbReference>
<dbReference type="Gene3D" id="3.40.50.11190">
    <property type="match status" value="1"/>
</dbReference>
<accession>A0ABT1EYM4</accession>
<proteinExistence type="predicted"/>
<dbReference type="EC" id="3.6.1.57" evidence="1"/>
<evidence type="ECO:0000313" key="1">
    <source>
        <dbReference type="EMBL" id="MCP1257851.1"/>
    </source>
</evidence>
<keyword evidence="1" id="KW-0378">Hydrolase</keyword>
<dbReference type="InterPro" id="IPR020023">
    <property type="entry name" value="PseG"/>
</dbReference>
<keyword evidence="2" id="KW-1185">Reference proteome</keyword>
<evidence type="ECO:0000313" key="2">
    <source>
        <dbReference type="Proteomes" id="UP001523528"/>
    </source>
</evidence>
<organism evidence="1 2">
    <name type="scientific">Acetobacter lambici</name>
    <dbReference type="NCBI Taxonomy" id="1332824"/>
    <lineage>
        <taxon>Bacteria</taxon>
        <taxon>Pseudomonadati</taxon>
        <taxon>Pseudomonadota</taxon>
        <taxon>Alphaproteobacteria</taxon>
        <taxon>Acetobacterales</taxon>
        <taxon>Acetobacteraceae</taxon>
        <taxon>Acetobacter</taxon>
    </lineage>
</organism>
<dbReference type="Gene3D" id="3.40.50.2000">
    <property type="entry name" value="Glycogen Phosphorylase B"/>
    <property type="match status" value="1"/>
</dbReference>
<name>A0ABT1EYM4_9PROT</name>
<dbReference type="EMBL" id="JAMYZZ010000004">
    <property type="protein sequence ID" value="MCP1257851.1"/>
    <property type="molecule type" value="Genomic_DNA"/>
</dbReference>
<dbReference type="NCBIfam" id="TIGR03590">
    <property type="entry name" value="PseG"/>
    <property type="match status" value="1"/>
</dbReference>
<sequence length="347" mass="35691">MADVLFRVDASTVIGVGHVMRCKALAEALVERGVGAVFVVAHPAEVVHRLLHGTGFDVLVLPARVVAGSVEDAACVGAIARERAVRALVLDGYQFTPDYMVQLRASGPLAVLDDMATQPALPCDLIINSAPHAFDLPYATLTQGADTALGPAFSLIRKEIRDQIARGSVCLSQRSSVLVTFGGSDPLALTLPLVRGLLPVLPPQVVVDVLVGPAVAGVAQLMADLQALGAGARLRTYHAPPQLAPIMARAGLAITAGGGTVGELVALGVPVVVAVVVDNQEGAASAEGDNPAIDMRQPGSVTCLVHAAGRLWADAPARDAMARAGQAVVDGQGALRVADKVLQLRVD</sequence>